<reference evidence="2" key="1">
    <citation type="journal article" date="2017" name="bioRxiv">
        <title>Conservation of a gene cluster reveals novel cercosporin biosynthetic mechanisms and extends production to the genus Colletotrichum.</title>
        <authorList>
            <person name="de Jonge R."/>
            <person name="Ebert M.K."/>
            <person name="Huitt-Roehl C.R."/>
            <person name="Pal P."/>
            <person name="Suttle J.C."/>
            <person name="Spanner R.E."/>
            <person name="Neubauer J.D."/>
            <person name="Jurick W.M.II."/>
            <person name="Stott K.A."/>
            <person name="Secor G.A."/>
            <person name="Thomma B.P.H.J."/>
            <person name="Van de Peer Y."/>
            <person name="Townsend C.A."/>
            <person name="Bolton M.D."/>
        </authorList>
    </citation>
    <scope>NUCLEOTIDE SEQUENCE [LARGE SCALE GENOMIC DNA]</scope>
    <source>
        <strain evidence="2">CBS538.71</strain>
    </source>
</reference>
<organism evidence="1 2">
    <name type="scientific">Cercospora berteroae</name>
    <dbReference type="NCBI Taxonomy" id="357750"/>
    <lineage>
        <taxon>Eukaryota</taxon>
        <taxon>Fungi</taxon>
        <taxon>Dikarya</taxon>
        <taxon>Ascomycota</taxon>
        <taxon>Pezizomycotina</taxon>
        <taxon>Dothideomycetes</taxon>
        <taxon>Dothideomycetidae</taxon>
        <taxon>Mycosphaerellales</taxon>
        <taxon>Mycosphaerellaceae</taxon>
        <taxon>Cercospora</taxon>
    </lineage>
</organism>
<protein>
    <recommendedName>
        <fullName evidence="3">SnoaL-like domain-containing protein</fullName>
    </recommendedName>
</protein>
<name>A0A2S6BQQ1_9PEZI</name>
<gene>
    <name evidence="1" type="ORF">CBER1_03311</name>
</gene>
<comment type="caution">
    <text evidence="1">The sequence shown here is derived from an EMBL/GenBank/DDBJ whole genome shotgun (WGS) entry which is preliminary data.</text>
</comment>
<dbReference type="OrthoDB" id="3622878at2759"/>
<keyword evidence="2" id="KW-1185">Reference proteome</keyword>
<dbReference type="EMBL" id="PNEN01001798">
    <property type="protein sequence ID" value="PPJ49807.1"/>
    <property type="molecule type" value="Genomic_DNA"/>
</dbReference>
<dbReference type="AlphaFoldDB" id="A0A2S6BQQ1"/>
<dbReference type="Proteomes" id="UP000237631">
    <property type="component" value="Unassembled WGS sequence"/>
</dbReference>
<evidence type="ECO:0000313" key="1">
    <source>
        <dbReference type="EMBL" id="PPJ49807.1"/>
    </source>
</evidence>
<proteinExistence type="predicted"/>
<sequence length="260" mass="28538">MRLTVQLWRQIRPPDVAQSMSVCNLASNKTQDSPKTFRQQLPSAPGAVQEVELPTSVGCESQTFLRLHQSGSKVGAYSPLTRCTAFQSTADNGSHPAVYMLPSPSDSNASCDSSISSPKDSLSEADIAKQLEQSIYDDVEAVNKRNFGREGPLYRRKASHWIAEVTAGLASKTLTCDEFVQAVKARTAANPAYRLRAIDFTTTVDTKNGRAEIFANMEVGGGWDGVVVPNVTLCEYHRIDGKWYHVAHRSMPGMDPNMLR</sequence>
<evidence type="ECO:0008006" key="3">
    <source>
        <dbReference type="Google" id="ProtNLM"/>
    </source>
</evidence>
<evidence type="ECO:0000313" key="2">
    <source>
        <dbReference type="Proteomes" id="UP000237631"/>
    </source>
</evidence>
<accession>A0A2S6BQQ1</accession>